<name>K5WM61_PHACS</name>
<dbReference type="HOGENOM" id="CLU_2688599_0_0_1"/>
<accession>K5WM61</accession>
<dbReference type="AlphaFoldDB" id="K5WM61"/>
<dbReference type="Proteomes" id="UP000008370">
    <property type="component" value="Unassembled WGS sequence"/>
</dbReference>
<dbReference type="RefSeq" id="XP_007400501.1">
    <property type="nucleotide sequence ID" value="XM_007400439.1"/>
</dbReference>
<keyword evidence="2" id="KW-1185">Reference proteome</keyword>
<sequence length="74" mass="8570">MAGMGIDEHVRLADVDEKIVEKERVDKDEDVDEKDYEQVVLDLSRTLPIRGRALGFMGPTNRVRLAMYRFLIHP</sequence>
<dbReference type="STRING" id="650164.K5WM61"/>
<dbReference type="InParanoid" id="K5WM61"/>
<dbReference type="KEGG" id="pco:PHACADRAFT_263452"/>
<evidence type="ECO:0000313" key="2">
    <source>
        <dbReference type="Proteomes" id="UP000008370"/>
    </source>
</evidence>
<dbReference type="GeneID" id="18918555"/>
<protein>
    <submittedName>
        <fullName evidence="1">Uncharacterized protein</fullName>
    </submittedName>
</protein>
<evidence type="ECO:0000313" key="1">
    <source>
        <dbReference type="EMBL" id="EKM51357.1"/>
    </source>
</evidence>
<gene>
    <name evidence="1" type="ORF">PHACADRAFT_263452</name>
</gene>
<dbReference type="EMBL" id="JH930477">
    <property type="protein sequence ID" value="EKM51357.1"/>
    <property type="molecule type" value="Genomic_DNA"/>
</dbReference>
<proteinExistence type="predicted"/>
<reference evidence="1 2" key="1">
    <citation type="journal article" date="2012" name="BMC Genomics">
        <title>Comparative genomics of the white-rot fungi, Phanerochaete carnosa and P. chrysosporium, to elucidate the genetic basis of the distinct wood types they colonize.</title>
        <authorList>
            <person name="Suzuki H."/>
            <person name="MacDonald J."/>
            <person name="Syed K."/>
            <person name="Salamov A."/>
            <person name="Hori C."/>
            <person name="Aerts A."/>
            <person name="Henrissat B."/>
            <person name="Wiebenga A."/>
            <person name="vanKuyk P.A."/>
            <person name="Barry K."/>
            <person name="Lindquist E."/>
            <person name="LaButti K."/>
            <person name="Lapidus A."/>
            <person name="Lucas S."/>
            <person name="Coutinho P."/>
            <person name="Gong Y."/>
            <person name="Samejima M."/>
            <person name="Mahadevan R."/>
            <person name="Abou-Zaid M."/>
            <person name="de Vries R.P."/>
            <person name="Igarashi K."/>
            <person name="Yadav J.S."/>
            <person name="Grigoriev I.V."/>
            <person name="Master E.R."/>
        </authorList>
    </citation>
    <scope>NUCLEOTIDE SEQUENCE [LARGE SCALE GENOMIC DNA]</scope>
    <source>
        <strain evidence="1 2">HHB-10118-sp</strain>
    </source>
</reference>
<organism evidence="1 2">
    <name type="scientific">Phanerochaete carnosa (strain HHB-10118-sp)</name>
    <name type="common">White-rot fungus</name>
    <name type="synonym">Peniophora carnosa</name>
    <dbReference type="NCBI Taxonomy" id="650164"/>
    <lineage>
        <taxon>Eukaryota</taxon>
        <taxon>Fungi</taxon>
        <taxon>Dikarya</taxon>
        <taxon>Basidiomycota</taxon>
        <taxon>Agaricomycotina</taxon>
        <taxon>Agaricomycetes</taxon>
        <taxon>Polyporales</taxon>
        <taxon>Phanerochaetaceae</taxon>
        <taxon>Phanerochaete</taxon>
    </lineage>
</organism>
<dbReference type="OrthoDB" id="416585at2759"/>